<name>A0A2W5VCR2_9CAUL</name>
<dbReference type="Proteomes" id="UP000249393">
    <property type="component" value="Unassembled WGS sequence"/>
</dbReference>
<dbReference type="InterPro" id="IPR009241">
    <property type="entry name" value="HigB-like"/>
</dbReference>
<dbReference type="NCBIfam" id="TIGR02683">
    <property type="entry name" value="upstrm_HI1419"/>
    <property type="match status" value="1"/>
</dbReference>
<dbReference type="AlphaFoldDB" id="A0A2W5VCR2"/>
<gene>
    <name evidence="1" type="ORF">DI526_10455</name>
</gene>
<sequence length="121" mass="13287">MRIEEYQDSAQRSPFGAWFDGLDSTAAAIITVALTRLADGNTSRVEPIGEGAAEIKIDRGPGYRIYFGWDGKTLVILLGGGTKQRQQRDIDAALACWRDYKARKAALVAGPDTTKKKKKNK</sequence>
<dbReference type="PANTHER" id="PTHR41791">
    <property type="entry name" value="SSL7039 PROTEIN"/>
    <property type="match status" value="1"/>
</dbReference>
<dbReference type="PANTHER" id="PTHR41791:SF1">
    <property type="entry name" value="SSL7039 PROTEIN"/>
    <property type="match status" value="1"/>
</dbReference>
<dbReference type="EMBL" id="QFQZ01000027">
    <property type="protein sequence ID" value="PZR34436.1"/>
    <property type="molecule type" value="Genomic_DNA"/>
</dbReference>
<reference evidence="1 2" key="1">
    <citation type="submission" date="2017-08" db="EMBL/GenBank/DDBJ databases">
        <title>Infants hospitalized years apart are colonized by the same room-sourced microbial strains.</title>
        <authorList>
            <person name="Brooks B."/>
            <person name="Olm M.R."/>
            <person name="Firek B.A."/>
            <person name="Baker R."/>
            <person name="Thomas B.C."/>
            <person name="Morowitz M.J."/>
            <person name="Banfield J.F."/>
        </authorList>
    </citation>
    <scope>NUCLEOTIDE SEQUENCE [LARGE SCALE GENOMIC DNA]</scope>
    <source>
        <strain evidence="1">S2_003_000_R2_4</strain>
    </source>
</reference>
<dbReference type="InterPro" id="IPR014056">
    <property type="entry name" value="TypeIITA-like_toxin_pred"/>
</dbReference>
<comment type="caution">
    <text evidence="1">The sequence shown here is derived from an EMBL/GenBank/DDBJ whole genome shotgun (WGS) entry which is preliminary data.</text>
</comment>
<accession>A0A2W5VCR2</accession>
<proteinExistence type="predicted"/>
<dbReference type="Pfam" id="PF05973">
    <property type="entry name" value="Gp49"/>
    <property type="match status" value="1"/>
</dbReference>
<evidence type="ECO:0000313" key="2">
    <source>
        <dbReference type="Proteomes" id="UP000249393"/>
    </source>
</evidence>
<evidence type="ECO:0000313" key="1">
    <source>
        <dbReference type="EMBL" id="PZR34436.1"/>
    </source>
</evidence>
<organism evidence="1 2">
    <name type="scientific">Caulobacter segnis</name>
    <dbReference type="NCBI Taxonomy" id="88688"/>
    <lineage>
        <taxon>Bacteria</taxon>
        <taxon>Pseudomonadati</taxon>
        <taxon>Pseudomonadota</taxon>
        <taxon>Alphaproteobacteria</taxon>
        <taxon>Caulobacterales</taxon>
        <taxon>Caulobacteraceae</taxon>
        <taxon>Caulobacter</taxon>
    </lineage>
</organism>
<dbReference type="PIRSF" id="PIRSF028744">
    <property type="entry name" value="Addict_mod_HI1419"/>
    <property type="match status" value="1"/>
</dbReference>
<protein>
    <submittedName>
        <fullName evidence="1">Addiction module protein</fullName>
    </submittedName>
</protein>